<proteinExistence type="predicted"/>
<protein>
    <submittedName>
        <fullName evidence="1">Uncharacterized protein</fullName>
    </submittedName>
</protein>
<gene>
    <name evidence="1" type="ORF">M407DRAFT_71764</name>
</gene>
<dbReference type="EMBL" id="KN822994">
    <property type="protein sequence ID" value="KIO28453.1"/>
    <property type="molecule type" value="Genomic_DNA"/>
</dbReference>
<reference evidence="2" key="2">
    <citation type="submission" date="2015-01" db="EMBL/GenBank/DDBJ databases">
        <title>Evolutionary Origins and Diversification of the Mycorrhizal Mutualists.</title>
        <authorList>
            <consortium name="DOE Joint Genome Institute"/>
            <consortium name="Mycorrhizal Genomics Consortium"/>
            <person name="Kohler A."/>
            <person name="Kuo A."/>
            <person name="Nagy L.G."/>
            <person name="Floudas D."/>
            <person name="Copeland A."/>
            <person name="Barry K.W."/>
            <person name="Cichocki N."/>
            <person name="Veneault-Fourrey C."/>
            <person name="LaButti K."/>
            <person name="Lindquist E.A."/>
            <person name="Lipzen A."/>
            <person name="Lundell T."/>
            <person name="Morin E."/>
            <person name="Murat C."/>
            <person name="Riley R."/>
            <person name="Ohm R."/>
            <person name="Sun H."/>
            <person name="Tunlid A."/>
            <person name="Henrissat B."/>
            <person name="Grigoriev I.V."/>
            <person name="Hibbett D.S."/>
            <person name="Martin F."/>
        </authorList>
    </citation>
    <scope>NUCLEOTIDE SEQUENCE [LARGE SCALE GENOMIC DNA]</scope>
    <source>
        <strain evidence="2">MUT 4182</strain>
    </source>
</reference>
<dbReference type="Proteomes" id="UP000054248">
    <property type="component" value="Unassembled WGS sequence"/>
</dbReference>
<sequence length="137" mass="14983">YTFTGTDYPLFYYRLVIGSASVHLDLVDANFTLPSTRNKRDLIDIPPVSSSGGTFQQVPIVGVLQQLLYAPRSTPDTVANGGYNVLSMKSRQFANGTTIPNGSYRVLLRALKITGDPSNENDYESWLGPVMNFAAST</sequence>
<evidence type="ECO:0000313" key="1">
    <source>
        <dbReference type="EMBL" id="KIO28453.1"/>
    </source>
</evidence>
<dbReference type="AlphaFoldDB" id="A0A0C3L3X8"/>
<dbReference type="STRING" id="1051891.A0A0C3L3X8"/>
<accession>A0A0C3L3X8</accession>
<name>A0A0C3L3X8_9AGAM</name>
<keyword evidence="2" id="KW-1185">Reference proteome</keyword>
<reference evidence="1 2" key="1">
    <citation type="submission" date="2014-04" db="EMBL/GenBank/DDBJ databases">
        <authorList>
            <consortium name="DOE Joint Genome Institute"/>
            <person name="Kuo A."/>
            <person name="Girlanda M."/>
            <person name="Perotto S."/>
            <person name="Kohler A."/>
            <person name="Nagy L.G."/>
            <person name="Floudas D."/>
            <person name="Copeland A."/>
            <person name="Barry K.W."/>
            <person name="Cichocki N."/>
            <person name="Veneault-Fourrey C."/>
            <person name="LaButti K."/>
            <person name="Lindquist E.A."/>
            <person name="Lipzen A."/>
            <person name="Lundell T."/>
            <person name="Morin E."/>
            <person name="Murat C."/>
            <person name="Sun H."/>
            <person name="Tunlid A."/>
            <person name="Henrissat B."/>
            <person name="Grigoriev I.V."/>
            <person name="Hibbett D.S."/>
            <person name="Martin F."/>
            <person name="Nordberg H.P."/>
            <person name="Cantor M.N."/>
            <person name="Hua S.X."/>
        </authorList>
    </citation>
    <scope>NUCLEOTIDE SEQUENCE [LARGE SCALE GENOMIC DNA]</scope>
    <source>
        <strain evidence="1 2">MUT 4182</strain>
    </source>
</reference>
<feature type="non-terminal residue" evidence="1">
    <location>
        <position position="1"/>
    </location>
</feature>
<organism evidence="1 2">
    <name type="scientific">Tulasnella calospora MUT 4182</name>
    <dbReference type="NCBI Taxonomy" id="1051891"/>
    <lineage>
        <taxon>Eukaryota</taxon>
        <taxon>Fungi</taxon>
        <taxon>Dikarya</taxon>
        <taxon>Basidiomycota</taxon>
        <taxon>Agaricomycotina</taxon>
        <taxon>Agaricomycetes</taxon>
        <taxon>Cantharellales</taxon>
        <taxon>Tulasnellaceae</taxon>
        <taxon>Tulasnella</taxon>
    </lineage>
</organism>
<dbReference type="HOGENOM" id="CLU_126718_0_0_1"/>
<evidence type="ECO:0000313" key="2">
    <source>
        <dbReference type="Proteomes" id="UP000054248"/>
    </source>
</evidence>
<dbReference type="OrthoDB" id="206201at2759"/>